<dbReference type="Proteomes" id="UP001629113">
    <property type="component" value="Unassembled WGS sequence"/>
</dbReference>
<name>A0ABR4PFP5_9HELO</name>
<comment type="caution">
    <text evidence="6">The sequence shown here is derived from an EMBL/GenBank/DDBJ whole genome shotgun (WGS) entry which is preliminary data.</text>
</comment>
<evidence type="ECO:0000256" key="2">
    <source>
        <dbReference type="ARBA" id="ARBA00022917"/>
    </source>
</evidence>
<keyword evidence="7" id="KW-1185">Reference proteome</keyword>
<dbReference type="Gene3D" id="3.30.1360.40">
    <property type="match status" value="1"/>
</dbReference>
<evidence type="ECO:0000313" key="7">
    <source>
        <dbReference type="Proteomes" id="UP001629113"/>
    </source>
</evidence>
<feature type="compositionally biased region" description="Low complexity" evidence="4">
    <location>
        <begin position="76"/>
        <end position="88"/>
    </location>
</feature>
<comment type="similarity">
    <text evidence="1">Belongs to the RRF family.</text>
</comment>
<dbReference type="SUPFAM" id="SSF55194">
    <property type="entry name" value="Ribosome recycling factor, RRF"/>
    <property type="match status" value="1"/>
</dbReference>
<evidence type="ECO:0000256" key="1">
    <source>
        <dbReference type="ARBA" id="ARBA00005912"/>
    </source>
</evidence>
<dbReference type="InterPro" id="IPR036191">
    <property type="entry name" value="RRF_sf"/>
</dbReference>
<reference evidence="6 7" key="1">
    <citation type="submission" date="2024-06" db="EMBL/GenBank/DDBJ databases">
        <title>Complete genome of Phlyctema vagabunda strain 19-DSS-EL-015.</title>
        <authorList>
            <person name="Fiorenzani C."/>
        </authorList>
    </citation>
    <scope>NUCLEOTIDE SEQUENCE [LARGE SCALE GENOMIC DNA]</scope>
    <source>
        <strain evidence="6 7">19-DSS-EL-015</strain>
    </source>
</reference>
<organism evidence="6 7">
    <name type="scientific">Phlyctema vagabunda</name>
    <dbReference type="NCBI Taxonomy" id="108571"/>
    <lineage>
        <taxon>Eukaryota</taxon>
        <taxon>Fungi</taxon>
        <taxon>Dikarya</taxon>
        <taxon>Ascomycota</taxon>
        <taxon>Pezizomycotina</taxon>
        <taxon>Leotiomycetes</taxon>
        <taxon>Helotiales</taxon>
        <taxon>Dermateaceae</taxon>
        <taxon>Phlyctema</taxon>
    </lineage>
</organism>
<dbReference type="Gene3D" id="1.10.132.20">
    <property type="entry name" value="Ribosome-recycling factor"/>
    <property type="match status" value="1"/>
</dbReference>
<dbReference type="InterPro" id="IPR002661">
    <property type="entry name" value="Ribosome_recyc_fac"/>
</dbReference>
<dbReference type="PANTHER" id="PTHR20982">
    <property type="entry name" value="RIBOSOME RECYCLING FACTOR"/>
    <property type="match status" value="1"/>
</dbReference>
<proteinExistence type="inferred from homology"/>
<evidence type="ECO:0000256" key="4">
    <source>
        <dbReference type="SAM" id="MobiDB-lite"/>
    </source>
</evidence>
<dbReference type="InterPro" id="IPR023584">
    <property type="entry name" value="Ribosome_recyc_fac_dom"/>
</dbReference>
<gene>
    <name evidence="6" type="ORF">PVAG01_06303</name>
</gene>
<dbReference type="EMBL" id="JBFCZG010000005">
    <property type="protein sequence ID" value="KAL3422147.1"/>
    <property type="molecule type" value="Genomic_DNA"/>
</dbReference>
<dbReference type="PANTHER" id="PTHR20982:SF3">
    <property type="entry name" value="MITOCHONDRIAL RIBOSOME RECYCLING FACTOR PSEUDO 1"/>
    <property type="match status" value="1"/>
</dbReference>
<sequence>MPPILPLRLNALRPLLRKAVGASETSYQLRPRITVLASVPVQSRPLTSTRALQKKKEDKAAGGKKKGGSGGGGKSSGSADQESSSSLSADDPYGLEKLELDISKALDRLKQDLEKLRTGGRFNPDILENVRVRLVKDSKETFRLGDLAQVIPKGGRSYMLLASDADHVKPILSAIQSSNDLNLQPQPDPQNPLQLIVPIPPPTKESRDQALQAATAAGQKAKEVIGSKRAGTNKNLRAIELAKTARPDDIKKAQKQMEKIVEKGAADAVKMAEDSKKNMQQ</sequence>
<feature type="region of interest" description="Disordered" evidence="4">
    <location>
        <begin position="46"/>
        <end position="91"/>
    </location>
</feature>
<accession>A0ABR4PFP5</accession>
<protein>
    <submittedName>
        <fullName evidence="6">Ribosomal recycling factor</fullName>
    </submittedName>
</protein>
<keyword evidence="2" id="KW-0648">Protein biosynthesis</keyword>
<feature type="domain" description="Ribosome recycling factor" evidence="5">
    <location>
        <begin position="109"/>
        <end position="278"/>
    </location>
</feature>
<dbReference type="Pfam" id="PF01765">
    <property type="entry name" value="RRF"/>
    <property type="match status" value="1"/>
</dbReference>
<evidence type="ECO:0000313" key="6">
    <source>
        <dbReference type="EMBL" id="KAL3422147.1"/>
    </source>
</evidence>
<evidence type="ECO:0000259" key="5">
    <source>
        <dbReference type="Pfam" id="PF01765"/>
    </source>
</evidence>
<evidence type="ECO:0000256" key="3">
    <source>
        <dbReference type="ARBA" id="ARBA00024909"/>
    </source>
</evidence>
<comment type="function">
    <text evidence="3">Necessary for protein synthesis in mitochondria. Functions as a ribosome recycling factor in mitochondria.</text>
</comment>